<proteinExistence type="predicted"/>
<dbReference type="EMBL" id="JAERUA010000008">
    <property type="protein sequence ID" value="KAI1896876.1"/>
    <property type="molecule type" value="Genomic_DNA"/>
</dbReference>
<keyword evidence="2" id="KW-1185">Reference proteome</keyword>
<evidence type="ECO:0000313" key="2">
    <source>
        <dbReference type="Proteomes" id="UP000829720"/>
    </source>
</evidence>
<name>A0A8T3DLF1_9TELE</name>
<evidence type="ECO:0000313" key="1">
    <source>
        <dbReference type="EMBL" id="KAI1896876.1"/>
    </source>
</evidence>
<comment type="caution">
    <text evidence="1">The sequence shown here is derived from an EMBL/GenBank/DDBJ whole genome shotgun (WGS) entry which is preliminary data.</text>
</comment>
<sequence>MAIRGVATAPPSSSLVPPKVRPITSIMEEFWKRSFVGWCATDRTPKWLLCRLDIPEGSQWFHHHLRGNSGYVRYLDTKTALRFRPRKCCCGDRHEEPELVAQELAVGCRRSLPEHSLWNVAHAESHENLSPLRDPAQTEER</sequence>
<gene>
    <name evidence="1" type="ORF">AGOR_G00099360</name>
</gene>
<protein>
    <submittedName>
        <fullName evidence="1">Uncharacterized protein</fullName>
    </submittedName>
</protein>
<organism evidence="1 2">
    <name type="scientific">Albula goreensis</name>
    <dbReference type="NCBI Taxonomy" id="1534307"/>
    <lineage>
        <taxon>Eukaryota</taxon>
        <taxon>Metazoa</taxon>
        <taxon>Chordata</taxon>
        <taxon>Craniata</taxon>
        <taxon>Vertebrata</taxon>
        <taxon>Euteleostomi</taxon>
        <taxon>Actinopterygii</taxon>
        <taxon>Neopterygii</taxon>
        <taxon>Teleostei</taxon>
        <taxon>Albuliformes</taxon>
        <taxon>Albulidae</taxon>
        <taxon>Albula</taxon>
    </lineage>
</organism>
<dbReference type="AlphaFoldDB" id="A0A8T3DLF1"/>
<reference evidence="1" key="1">
    <citation type="submission" date="2021-01" db="EMBL/GenBank/DDBJ databases">
        <authorList>
            <person name="Zahm M."/>
            <person name="Roques C."/>
            <person name="Cabau C."/>
            <person name="Klopp C."/>
            <person name="Donnadieu C."/>
            <person name="Jouanno E."/>
            <person name="Lampietro C."/>
            <person name="Louis A."/>
            <person name="Herpin A."/>
            <person name="Echchiki A."/>
            <person name="Berthelot C."/>
            <person name="Parey E."/>
            <person name="Roest-Crollius H."/>
            <person name="Braasch I."/>
            <person name="Postlethwait J."/>
            <person name="Bobe J."/>
            <person name="Montfort J."/>
            <person name="Bouchez O."/>
            <person name="Begum T."/>
            <person name="Mejri S."/>
            <person name="Adams A."/>
            <person name="Chen W.-J."/>
            <person name="Guiguen Y."/>
        </authorList>
    </citation>
    <scope>NUCLEOTIDE SEQUENCE</scope>
    <source>
        <tissue evidence="1">Blood</tissue>
    </source>
</reference>
<accession>A0A8T3DLF1</accession>
<dbReference type="Proteomes" id="UP000829720">
    <property type="component" value="Unassembled WGS sequence"/>
</dbReference>